<organism evidence="2 3">
    <name type="scientific">Pantoea cypripedii</name>
    <name type="common">Pectobacterium cypripedii</name>
    <name type="synonym">Erwinia cypripedii</name>
    <dbReference type="NCBI Taxonomy" id="55209"/>
    <lineage>
        <taxon>Bacteria</taxon>
        <taxon>Pseudomonadati</taxon>
        <taxon>Pseudomonadota</taxon>
        <taxon>Gammaproteobacteria</taxon>
        <taxon>Enterobacterales</taxon>
        <taxon>Erwiniaceae</taxon>
        <taxon>Pantoea</taxon>
    </lineage>
</organism>
<sequence>MSLVLIIGATGSVGRHVVSEALNNGHRARVLTRKNADIRKFPADIEQVTGDLTDINSLYLAVKDVDAIIFTHGTHGYEQQGFEQVDYGGVRNVIQALGGRPVHIALMTAIGVTVRSTMHDWKRRAERLVRASSCRYTIVRPGWFDYNAANQLKLVALQGDNRRDGSPKDGVISRHQIAQVLVNSISLPDAWNKTFELVAETGPATEDFVSFFRSVDQDGDGVDAIHDRDNMPMNEEPERVVSAMHAAAPTRITR</sequence>
<feature type="domain" description="NAD(P)-binding" evidence="1">
    <location>
        <begin position="8"/>
        <end position="186"/>
    </location>
</feature>
<evidence type="ECO:0000313" key="2">
    <source>
        <dbReference type="EMBL" id="ORM89976.1"/>
    </source>
</evidence>
<dbReference type="CDD" id="cd05243">
    <property type="entry name" value="SDR_a5"/>
    <property type="match status" value="1"/>
</dbReference>
<dbReference type="Gene3D" id="3.40.50.720">
    <property type="entry name" value="NAD(P)-binding Rossmann-like Domain"/>
    <property type="match status" value="1"/>
</dbReference>
<name>A0A1X1EM74_PANCY</name>
<dbReference type="InterPro" id="IPR016040">
    <property type="entry name" value="NAD(P)-bd_dom"/>
</dbReference>
<accession>A0A1X1EM74</accession>
<dbReference type="EMBL" id="MLJI01000002">
    <property type="protein sequence ID" value="ORM89976.1"/>
    <property type="molecule type" value="Genomic_DNA"/>
</dbReference>
<dbReference type="RefSeq" id="WP_084879694.1">
    <property type="nucleotide sequence ID" value="NZ_JAGGMY010000002.1"/>
</dbReference>
<dbReference type="InterPro" id="IPR036291">
    <property type="entry name" value="NAD(P)-bd_dom_sf"/>
</dbReference>
<dbReference type="Proteomes" id="UP000193749">
    <property type="component" value="Unassembled WGS sequence"/>
</dbReference>
<reference evidence="2 3" key="1">
    <citation type="journal article" date="2017" name="Antonie Van Leeuwenhoek">
        <title>Phylogenomic resolution of the bacterial genus Pantoea and its relationship with Erwinia and Tatumella.</title>
        <authorList>
            <person name="Palmer M."/>
            <person name="Steenkamp E.T."/>
            <person name="Coetzee M.P."/>
            <person name="Chan W.Y."/>
            <person name="van Zyl E."/>
            <person name="De Maayer P."/>
            <person name="Coutinho T.A."/>
            <person name="Blom J."/>
            <person name="Smits T.H."/>
            <person name="Duffy B."/>
            <person name="Venter S.N."/>
        </authorList>
    </citation>
    <scope>NUCLEOTIDE SEQUENCE [LARGE SCALE GENOMIC DNA]</scope>
    <source>
        <strain evidence="2 3">LMG 2657</strain>
    </source>
</reference>
<dbReference type="OrthoDB" id="9798669at2"/>
<dbReference type="AlphaFoldDB" id="A0A1X1EM74"/>
<evidence type="ECO:0000259" key="1">
    <source>
        <dbReference type="Pfam" id="PF13460"/>
    </source>
</evidence>
<keyword evidence="3" id="KW-1185">Reference proteome</keyword>
<gene>
    <name evidence="2" type="ORF">HA50_25685</name>
</gene>
<protein>
    <submittedName>
        <fullName evidence="2">Epimerase</fullName>
    </submittedName>
</protein>
<comment type="caution">
    <text evidence="2">The sequence shown here is derived from an EMBL/GenBank/DDBJ whole genome shotgun (WGS) entry which is preliminary data.</text>
</comment>
<dbReference type="SUPFAM" id="SSF51735">
    <property type="entry name" value="NAD(P)-binding Rossmann-fold domains"/>
    <property type="match status" value="1"/>
</dbReference>
<dbReference type="STRING" id="55209.HA50_25685"/>
<dbReference type="PANTHER" id="PTHR15020:SF50">
    <property type="entry name" value="UPF0659 PROTEIN YMR090W"/>
    <property type="match status" value="1"/>
</dbReference>
<dbReference type="PANTHER" id="PTHR15020">
    <property type="entry name" value="FLAVIN REDUCTASE-RELATED"/>
    <property type="match status" value="1"/>
</dbReference>
<evidence type="ECO:0000313" key="3">
    <source>
        <dbReference type="Proteomes" id="UP000193749"/>
    </source>
</evidence>
<proteinExistence type="predicted"/>
<dbReference type="Pfam" id="PF13460">
    <property type="entry name" value="NAD_binding_10"/>
    <property type="match status" value="1"/>
</dbReference>